<accession>A0A2L2X7T4</accession>
<sequence>MAEYDLIIKALAGRYMDKIASFIRGVEVSVEQLEDRDKEAVAVQRTSDVLVKIRENGYEYLMLVEFQARPDRKMPGRLLQYTAMHHCRYERPVYPVVINLTGGSRREERYRMDCVDLTVVDFSFRWINLEEVSGRELLYTGPVELLPLAPLMRQDDPPEAVLEKCANRLHNEVQAEDERNILYVALAALSSLKFPKEVILKVLEVSKLENLPLFDGIREEWEARGKAEGKAEGRAEGLGEGIVEAIIEALEENTGQKPNWIKKSLSAVDDRDLLKKILRRAVKSKTMDEFNQALKELMPN</sequence>
<reference evidence="2" key="1">
    <citation type="submission" date="2018-02" db="EMBL/GenBank/DDBJ databases">
        <title>Genome sequence of Desulfocucumis palustris strain NAW-5.</title>
        <authorList>
            <person name="Watanabe M."/>
            <person name="Kojima H."/>
            <person name="Fukui M."/>
        </authorList>
    </citation>
    <scope>NUCLEOTIDE SEQUENCE [LARGE SCALE GENOMIC DNA]</scope>
    <source>
        <strain evidence="2">NAW-5</strain>
    </source>
</reference>
<proteinExistence type="predicted"/>
<evidence type="ECO:0000313" key="1">
    <source>
        <dbReference type="EMBL" id="GBF32249.1"/>
    </source>
</evidence>
<name>A0A2L2X7T4_9FIRM</name>
<dbReference type="PANTHER" id="PTHR34613:SF1">
    <property type="entry name" value="SLL6017 PROTEIN"/>
    <property type="match status" value="1"/>
</dbReference>
<keyword evidence="2" id="KW-1185">Reference proteome</keyword>
<dbReference type="OrthoDB" id="1804564at2"/>
<dbReference type="Proteomes" id="UP000239549">
    <property type="component" value="Unassembled WGS sequence"/>
</dbReference>
<organism evidence="1 2">
    <name type="scientific">Desulfocucumis palustris</name>
    <dbReference type="NCBI Taxonomy" id="1898651"/>
    <lineage>
        <taxon>Bacteria</taxon>
        <taxon>Bacillati</taxon>
        <taxon>Bacillota</taxon>
        <taxon>Clostridia</taxon>
        <taxon>Eubacteriales</taxon>
        <taxon>Desulfocucumaceae</taxon>
        <taxon>Desulfocucumis</taxon>
    </lineage>
</organism>
<comment type="caution">
    <text evidence="1">The sequence shown here is derived from an EMBL/GenBank/DDBJ whole genome shotgun (WGS) entry which is preliminary data.</text>
</comment>
<protein>
    <recommendedName>
        <fullName evidence="3">Transposase (putative) YhgA-like domain-containing protein</fullName>
    </recommendedName>
</protein>
<gene>
    <name evidence="1" type="ORF">DCCM_0441</name>
</gene>
<dbReference type="RefSeq" id="WP_104370802.1">
    <property type="nucleotide sequence ID" value="NZ_BFAV01000019.1"/>
</dbReference>
<dbReference type="PANTHER" id="PTHR34613">
    <property type="entry name" value="SLL0800 PROTEIN"/>
    <property type="match status" value="1"/>
</dbReference>
<evidence type="ECO:0008006" key="3">
    <source>
        <dbReference type="Google" id="ProtNLM"/>
    </source>
</evidence>
<evidence type="ECO:0000313" key="2">
    <source>
        <dbReference type="Proteomes" id="UP000239549"/>
    </source>
</evidence>
<dbReference type="EMBL" id="BFAV01000019">
    <property type="protein sequence ID" value="GBF32249.1"/>
    <property type="molecule type" value="Genomic_DNA"/>
</dbReference>
<dbReference type="AlphaFoldDB" id="A0A2L2X7T4"/>